<dbReference type="Proteomes" id="UP000051491">
    <property type="component" value="Unassembled WGS sequence"/>
</dbReference>
<dbReference type="EMBL" id="JQBK01000081">
    <property type="protein sequence ID" value="KRN81152.1"/>
    <property type="molecule type" value="Genomic_DNA"/>
</dbReference>
<protein>
    <submittedName>
        <fullName evidence="1">Uncharacterized protein</fullName>
    </submittedName>
</protein>
<dbReference type="PATRIC" id="fig|89059.3.peg.2205"/>
<gene>
    <name evidence="1" type="ORF">IV43_GL002087</name>
</gene>
<evidence type="ECO:0000313" key="2">
    <source>
        <dbReference type="Proteomes" id="UP000051491"/>
    </source>
</evidence>
<comment type="caution">
    <text evidence="1">The sequence shown here is derived from an EMBL/GenBank/DDBJ whole genome shotgun (WGS) entry which is preliminary data.</text>
</comment>
<dbReference type="STRING" id="89059.LAC1533_0108"/>
<sequence length="98" mass="11258">MKSNKAITTQANQLMTVFKVENAVSGVEVQKIIDEAQEKLDKRQASPQKVIEEVVLAMYSLKVKGIISISDATFKTLKEMEKLSRERSWLPFRPYDPW</sequence>
<dbReference type="AlphaFoldDB" id="A0A0R2JVI6"/>
<accession>A0A0R2JVI6</accession>
<evidence type="ECO:0000313" key="1">
    <source>
        <dbReference type="EMBL" id="KRN81152.1"/>
    </source>
</evidence>
<organism evidence="1 2">
    <name type="scientific">Ligilactobacillus acidipiscis</name>
    <dbReference type="NCBI Taxonomy" id="89059"/>
    <lineage>
        <taxon>Bacteria</taxon>
        <taxon>Bacillati</taxon>
        <taxon>Bacillota</taxon>
        <taxon>Bacilli</taxon>
        <taxon>Lactobacillales</taxon>
        <taxon>Lactobacillaceae</taxon>
        <taxon>Ligilactobacillus</taxon>
    </lineage>
</organism>
<dbReference type="OrthoDB" id="2310290at2"/>
<dbReference type="RefSeq" id="WP_010495453.1">
    <property type="nucleotide sequence ID" value="NZ_JQBK01000081.1"/>
</dbReference>
<reference evidence="1 2" key="1">
    <citation type="journal article" date="2015" name="Genome Announc.">
        <title>Expanding the biotechnology potential of lactobacilli through comparative genomics of 213 strains and associated genera.</title>
        <authorList>
            <person name="Sun Z."/>
            <person name="Harris H.M."/>
            <person name="McCann A."/>
            <person name="Guo C."/>
            <person name="Argimon S."/>
            <person name="Zhang W."/>
            <person name="Yang X."/>
            <person name="Jeffery I.B."/>
            <person name="Cooney J.C."/>
            <person name="Kagawa T.F."/>
            <person name="Liu W."/>
            <person name="Song Y."/>
            <person name="Salvetti E."/>
            <person name="Wrobel A."/>
            <person name="Rasinkangas P."/>
            <person name="Parkhill J."/>
            <person name="Rea M.C."/>
            <person name="O'Sullivan O."/>
            <person name="Ritari J."/>
            <person name="Douillard F.P."/>
            <person name="Paul Ross R."/>
            <person name="Yang R."/>
            <person name="Briner A.E."/>
            <person name="Felis G.E."/>
            <person name="de Vos W.M."/>
            <person name="Barrangou R."/>
            <person name="Klaenhammer T.R."/>
            <person name="Caufield P.W."/>
            <person name="Cui Y."/>
            <person name="Zhang H."/>
            <person name="O'Toole P.W."/>
        </authorList>
    </citation>
    <scope>NUCLEOTIDE SEQUENCE [LARGE SCALE GENOMIC DNA]</scope>
    <source>
        <strain evidence="1 2">DSM 15353</strain>
    </source>
</reference>
<proteinExistence type="predicted"/>
<name>A0A0R2JVI6_9LACO</name>